<keyword evidence="1" id="KW-1133">Transmembrane helix</keyword>
<evidence type="ECO:0000313" key="2">
    <source>
        <dbReference type="EMBL" id="AHW62541.1"/>
    </source>
</evidence>
<dbReference type="AlphaFoldDB" id="X5E783"/>
<dbReference type="HOGENOM" id="CLU_1248891_0_0_11"/>
<reference evidence="2 3" key="1">
    <citation type="journal article" date="2015" name="Int. J. Syst. Evol. Microbiol.">
        <title>Revisiting Corynebacterium glyciniphilum (ex Kubota et al., 1972) sp. nov., nom. rev., isolated from putrefied banana.</title>
        <authorList>
            <person name="Al-Dilaimi A."/>
            <person name="Bednarz H."/>
            <person name="Lomker A."/>
            <person name="Niehaus K."/>
            <person name="Kalinowski J."/>
            <person name="Ruckert C."/>
        </authorList>
    </citation>
    <scope>NUCLEOTIDE SEQUENCE [LARGE SCALE GENOMIC DNA]</scope>
    <source>
        <strain evidence="2">AJ 3170</strain>
    </source>
</reference>
<feature type="transmembrane region" description="Helical" evidence="1">
    <location>
        <begin position="36"/>
        <end position="59"/>
    </location>
</feature>
<gene>
    <name evidence="2" type="ORF">CGLY_00465</name>
</gene>
<sequence length="221" mass="24373">MNTILRSLVAVALIILFALTTREIFSAEIYVIAKISALLLAVALLILVTGFFAILLPDISPIRYSWVSEKTSKAVTLKSYLVEVLFFAFFLTTLACILSGFFDPSMAHRWKGRLAVAGLVGIPVLCWMLWHLSTRNFKPGLLVANEGQIYIKGNSNANVRVGDSTRLVVKPRLFRPTIDIVDLDGKSILPNSNVLAQFYFSSPRHLAASLAHALSVPVEKI</sequence>
<name>X5E783_9CORY</name>
<feature type="transmembrane region" description="Helical" evidence="1">
    <location>
        <begin position="80"/>
        <end position="102"/>
    </location>
</feature>
<keyword evidence="1" id="KW-0812">Transmembrane</keyword>
<dbReference type="EMBL" id="CP006842">
    <property type="protein sequence ID" value="AHW62541.1"/>
    <property type="molecule type" value="Genomic_DNA"/>
</dbReference>
<accession>X5E783</accession>
<dbReference type="Proteomes" id="UP000023703">
    <property type="component" value="Chromosome"/>
</dbReference>
<keyword evidence="1" id="KW-0472">Membrane</keyword>
<evidence type="ECO:0000313" key="3">
    <source>
        <dbReference type="Proteomes" id="UP000023703"/>
    </source>
</evidence>
<keyword evidence="3" id="KW-1185">Reference proteome</keyword>
<proteinExistence type="predicted"/>
<organism evidence="2 3">
    <name type="scientific">Corynebacterium glyciniphilum AJ 3170</name>
    <dbReference type="NCBI Taxonomy" id="1404245"/>
    <lineage>
        <taxon>Bacteria</taxon>
        <taxon>Bacillati</taxon>
        <taxon>Actinomycetota</taxon>
        <taxon>Actinomycetes</taxon>
        <taxon>Mycobacteriales</taxon>
        <taxon>Corynebacteriaceae</taxon>
        <taxon>Corynebacterium</taxon>
    </lineage>
</organism>
<evidence type="ECO:0000256" key="1">
    <source>
        <dbReference type="SAM" id="Phobius"/>
    </source>
</evidence>
<dbReference type="STRING" id="1404245.CGLY_00465"/>
<protein>
    <submittedName>
        <fullName evidence="2">Putative membrane protein</fullName>
    </submittedName>
</protein>
<dbReference type="KEGG" id="cgy:CGLY_00465"/>
<feature type="transmembrane region" description="Helical" evidence="1">
    <location>
        <begin position="114"/>
        <end position="132"/>
    </location>
</feature>